<protein>
    <submittedName>
        <fullName evidence="4">Acetyl-CoA carboxylase biotin carboxyl carrier protein subunit</fullName>
        <ecNumber evidence="4">6.4.1.2</ecNumber>
    </submittedName>
</protein>
<feature type="domain" description="Lipoyl-binding" evidence="3">
    <location>
        <begin position="52"/>
        <end position="132"/>
    </location>
</feature>
<dbReference type="CDD" id="cd06850">
    <property type="entry name" value="biotinyl_domain"/>
    <property type="match status" value="1"/>
</dbReference>
<keyword evidence="1" id="KW-0092">Biotin</keyword>
<comment type="caution">
    <text evidence="4">The sequence shown here is derived from an EMBL/GenBank/DDBJ whole genome shotgun (WGS) entry which is preliminary data.</text>
</comment>
<reference evidence="4" key="1">
    <citation type="submission" date="2020-10" db="EMBL/GenBank/DDBJ databases">
        <authorList>
            <person name="Gilroy R."/>
        </authorList>
    </citation>
    <scope>NUCLEOTIDE SEQUENCE</scope>
    <source>
        <strain evidence="4">9366</strain>
    </source>
</reference>
<proteinExistence type="predicted"/>
<dbReference type="Proteomes" id="UP000824145">
    <property type="component" value="Unassembled WGS sequence"/>
</dbReference>
<dbReference type="PROSITE" id="PS50968">
    <property type="entry name" value="BIOTINYL_LIPOYL"/>
    <property type="match status" value="1"/>
</dbReference>
<evidence type="ECO:0000313" key="5">
    <source>
        <dbReference type="Proteomes" id="UP000824145"/>
    </source>
</evidence>
<dbReference type="PANTHER" id="PTHR45266:SF3">
    <property type="entry name" value="OXALOACETATE DECARBOXYLASE ALPHA CHAIN"/>
    <property type="match status" value="1"/>
</dbReference>
<accession>A0A9D1MKJ7</accession>
<evidence type="ECO:0000259" key="3">
    <source>
        <dbReference type="PROSITE" id="PS50968"/>
    </source>
</evidence>
<feature type="region of interest" description="Disordered" evidence="2">
    <location>
        <begin position="42"/>
        <end position="65"/>
    </location>
</feature>
<evidence type="ECO:0000256" key="1">
    <source>
        <dbReference type="ARBA" id="ARBA00023267"/>
    </source>
</evidence>
<dbReference type="PANTHER" id="PTHR45266">
    <property type="entry name" value="OXALOACETATE DECARBOXYLASE ALPHA CHAIN"/>
    <property type="match status" value="1"/>
</dbReference>
<reference evidence="4" key="2">
    <citation type="journal article" date="2021" name="PeerJ">
        <title>Extensive microbial diversity within the chicken gut microbiome revealed by metagenomics and culture.</title>
        <authorList>
            <person name="Gilroy R."/>
            <person name="Ravi A."/>
            <person name="Getino M."/>
            <person name="Pursley I."/>
            <person name="Horton D.L."/>
            <person name="Alikhan N.F."/>
            <person name="Baker D."/>
            <person name="Gharbi K."/>
            <person name="Hall N."/>
            <person name="Watson M."/>
            <person name="Adriaenssens E.M."/>
            <person name="Foster-Nyarko E."/>
            <person name="Jarju S."/>
            <person name="Secka A."/>
            <person name="Antonio M."/>
            <person name="Oren A."/>
            <person name="Chaudhuri R.R."/>
            <person name="La Ragione R."/>
            <person name="Hildebrand F."/>
            <person name="Pallen M.J."/>
        </authorList>
    </citation>
    <scope>NUCLEOTIDE SEQUENCE</scope>
    <source>
        <strain evidence="4">9366</strain>
    </source>
</reference>
<name>A0A9D1MKJ7_9FIRM</name>
<dbReference type="InterPro" id="IPR011053">
    <property type="entry name" value="Single_hybrid_motif"/>
</dbReference>
<organism evidence="4 5">
    <name type="scientific">Candidatus Caccalectryoclostridium excrementigallinarum</name>
    <dbReference type="NCBI Taxonomy" id="2840710"/>
    <lineage>
        <taxon>Bacteria</taxon>
        <taxon>Bacillati</taxon>
        <taxon>Bacillota</taxon>
        <taxon>Clostridia</taxon>
        <taxon>Christensenellales</taxon>
        <taxon>Christensenellaceae</taxon>
        <taxon>Christensenellaceae incertae sedis</taxon>
        <taxon>Candidatus Caccalectryoclostridium</taxon>
    </lineage>
</organism>
<dbReference type="AlphaFoldDB" id="A0A9D1MKJ7"/>
<dbReference type="InterPro" id="IPR000089">
    <property type="entry name" value="Biotin_lipoyl"/>
</dbReference>
<dbReference type="Gene3D" id="2.40.50.100">
    <property type="match status" value="1"/>
</dbReference>
<dbReference type="GO" id="GO:0003989">
    <property type="term" value="F:acetyl-CoA carboxylase activity"/>
    <property type="evidence" value="ECO:0007669"/>
    <property type="project" value="UniProtKB-EC"/>
</dbReference>
<evidence type="ECO:0000256" key="2">
    <source>
        <dbReference type="SAM" id="MobiDB-lite"/>
    </source>
</evidence>
<feature type="compositionally biased region" description="Pro residues" evidence="2">
    <location>
        <begin position="44"/>
        <end position="57"/>
    </location>
</feature>
<evidence type="ECO:0000313" key="4">
    <source>
        <dbReference type="EMBL" id="HIU62233.1"/>
    </source>
</evidence>
<dbReference type="Pfam" id="PF00364">
    <property type="entry name" value="Biotin_lipoyl"/>
    <property type="match status" value="1"/>
</dbReference>
<sequence>MRKFNVNVNGRSYAVEVEEIGGVAAAPAPAPVAAAPAPVAAAPAPAPAAPAPAPAPAPAAAGKGEPVNSPMPGLVKKLCFANGASVEAGKEIITLEAMKMDTPVVAPKSGVITYCVNEGANVDTGALLCTIA</sequence>
<dbReference type="SUPFAM" id="SSF51230">
    <property type="entry name" value="Single hybrid motif"/>
    <property type="match status" value="1"/>
</dbReference>
<gene>
    <name evidence="4" type="ORF">IAB07_00505</name>
</gene>
<dbReference type="EC" id="6.4.1.2" evidence="4"/>
<keyword evidence="4" id="KW-0436">Ligase</keyword>
<dbReference type="EMBL" id="DVNJ01000001">
    <property type="protein sequence ID" value="HIU62233.1"/>
    <property type="molecule type" value="Genomic_DNA"/>
</dbReference>
<dbReference type="InterPro" id="IPR050709">
    <property type="entry name" value="Biotin_Carboxyl_Carrier/Decarb"/>
</dbReference>